<protein>
    <submittedName>
        <fullName evidence="1">Uncharacterized protein</fullName>
    </submittedName>
</protein>
<evidence type="ECO:0000313" key="1">
    <source>
        <dbReference type="EMBL" id="BCU70039.1"/>
    </source>
</evidence>
<proteinExistence type="predicted"/>
<reference evidence="1 2" key="1">
    <citation type="submission" date="2021-04" db="EMBL/GenBank/DDBJ databases">
        <title>Complete genome sequence of Stygiolobus sp. KN-1.</title>
        <authorList>
            <person name="Nakamura K."/>
            <person name="Sakai H."/>
            <person name="Kurosawa N."/>
        </authorList>
    </citation>
    <scope>NUCLEOTIDE SEQUENCE [LARGE SCALE GENOMIC DNA]</scope>
    <source>
        <strain evidence="1 2">KN-1</strain>
    </source>
</reference>
<keyword evidence="2" id="KW-1185">Reference proteome</keyword>
<dbReference type="AlphaFoldDB" id="A0A8D5U661"/>
<organism evidence="1 2">
    <name type="scientific">Stygiolobus caldivivus</name>
    <dbReference type="NCBI Taxonomy" id="2824673"/>
    <lineage>
        <taxon>Archaea</taxon>
        <taxon>Thermoproteota</taxon>
        <taxon>Thermoprotei</taxon>
        <taxon>Sulfolobales</taxon>
        <taxon>Sulfolobaceae</taxon>
        <taxon>Stygiolobus</taxon>
    </lineage>
</organism>
<gene>
    <name evidence="1" type="ORF">KN1_13360</name>
</gene>
<accession>A0A8D5U661</accession>
<dbReference type="Proteomes" id="UP000825123">
    <property type="component" value="Chromosome"/>
</dbReference>
<sequence length="49" mass="5919">MFNKKINSLEELAEYLMDEFESDWLCLFWKRYYSYSIALSNMPERAGKG</sequence>
<name>A0A8D5U661_9CREN</name>
<evidence type="ECO:0000313" key="2">
    <source>
        <dbReference type="Proteomes" id="UP000825123"/>
    </source>
</evidence>
<dbReference type="EMBL" id="AP024597">
    <property type="protein sequence ID" value="BCU70039.1"/>
    <property type="molecule type" value="Genomic_DNA"/>
</dbReference>
<dbReference type="KEGG" id="csty:KN1_13360"/>